<dbReference type="InterPro" id="IPR000215">
    <property type="entry name" value="Serpin_fam"/>
</dbReference>
<name>A0A452Y0Q4_AEGTS</name>
<dbReference type="Proteomes" id="UP000015105">
    <property type="component" value="Chromosome 1D"/>
</dbReference>
<reference evidence="5" key="2">
    <citation type="journal article" date="2017" name="Nat. Plants">
        <title>The Aegilops tauschii genome reveals multiple impacts of transposons.</title>
        <authorList>
            <person name="Zhao G."/>
            <person name="Zou C."/>
            <person name="Li K."/>
            <person name="Wang K."/>
            <person name="Li T."/>
            <person name="Gao L."/>
            <person name="Zhang X."/>
            <person name="Wang H."/>
            <person name="Yang Z."/>
            <person name="Liu X."/>
            <person name="Jiang W."/>
            <person name="Mao L."/>
            <person name="Kong X."/>
            <person name="Jiao Y."/>
            <person name="Jia J."/>
        </authorList>
    </citation>
    <scope>NUCLEOTIDE SEQUENCE [LARGE SCALE GENOMIC DNA]</scope>
    <source>
        <strain evidence="5">cv. AL8/78</strain>
    </source>
</reference>
<reference evidence="4" key="3">
    <citation type="journal article" date="2017" name="Nature">
        <title>Genome sequence of the progenitor of the wheat D genome Aegilops tauschii.</title>
        <authorList>
            <person name="Luo M.C."/>
            <person name="Gu Y.Q."/>
            <person name="Puiu D."/>
            <person name="Wang H."/>
            <person name="Twardziok S.O."/>
            <person name="Deal K.R."/>
            <person name="Huo N."/>
            <person name="Zhu T."/>
            <person name="Wang L."/>
            <person name="Wang Y."/>
            <person name="McGuire P.E."/>
            <person name="Liu S."/>
            <person name="Long H."/>
            <person name="Ramasamy R.K."/>
            <person name="Rodriguez J.C."/>
            <person name="Van S.L."/>
            <person name="Yuan L."/>
            <person name="Wang Z."/>
            <person name="Xia Z."/>
            <person name="Xiao L."/>
            <person name="Anderson O.D."/>
            <person name="Ouyang S."/>
            <person name="Liang Y."/>
            <person name="Zimin A.V."/>
            <person name="Pertea G."/>
            <person name="Qi P."/>
            <person name="Bennetzen J.L."/>
            <person name="Dai X."/>
            <person name="Dawson M.W."/>
            <person name="Muller H.G."/>
            <person name="Kugler K."/>
            <person name="Rivarola-Duarte L."/>
            <person name="Spannagl M."/>
            <person name="Mayer K.F.X."/>
            <person name="Lu F.H."/>
            <person name="Bevan M.W."/>
            <person name="Leroy P."/>
            <person name="Li P."/>
            <person name="You F.M."/>
            <person name="Sun Q."/>
            <person name="Liu Z."/>
            <person name="Lyons E."/>
            <person name="Wicker T."/>
            <person name="Salzberg S.L."/>
            <person name="Devos K.M."/>
            <person name="Dvorak J."/>
        </authorList>
    </citation>
    <scope>NUCLEOTIDE SEQUENCE [LARGE SCALE GENOMIC DNA]</scope>
    <source>
        <strain evidence="4">cv. AL8/78</strain>
    </source>
</reference>
<reference evidence="4" key="4">
    <citation type="submission" date="2019-03" db="UniProtKB">
        <authorList>
            <consortium name="EnsemblPlants"/>
        </authorList>
    </citation>
    <scope>IDENTIFICATION</scope>
</reference>
<feature type="domain" description="Serpin" evidence="3">
    <location>
        <begin position="47"/>
        <end position="199"/>
    </location>
</feature>
<reference evidence="4" key="5">
    <citation type="journal article" date="2021" name="G3 (Bethesda)">
        <title>Aegilops tauschii genome assembly Aet v5.0 features greater sequence contiguity and improved annotation.</title>
        <authorList>
            <person name="Wang L."/>
            <person name="Zhu T."/>
            <person name="Rodriguez J.C."/>
            <person name="Deal K.R."/>
            <person name="Dubcovsky J."/>
            <person name="McGuire P.E."/>
            <person name="Lux T."/>
            <person name="Spannagl M."/>
            <person name="Mayer K.F.X."/>
            <person name="Baldrich P."/>
            <person name="Meyers B.C."/>
            <person name="Huo N."/>
            <person name="Gu Y.Q."/>
            <person name="Zhou H."/>
            <person name="Devos K.M."/>
            <person name="Bennetzen J.L."/>
            <person name="Unver T."/>
            <person name="Budak H."/>
            <person name="Gulick P.J."/>
            <person name="Galiba G."/>
            <person name="Kalapos B."/>
            <person name="Nelson D.R."/>
            <person name="Li P."/>
            <person name="You F.M."/>
            <person name="Luo M.C."/>
            <person name="Dvorak J."/>
        </authorList>
    </citation>
    <scope>NUCLEOTIDE SEQUENCE [LARGE SCALE GENOMIC DNA]</scope>
    <source>
        <strain evidence="4">cv. AL8/78</strain>
    </source>
</reference>
<dbReference type="PANTHER" id="PTHR11461">
    <property type="entry name" value="SERINE PROTEASE INHIBITOR, SERPIN"/>
    <property type="match status" value="1"/>
</dbReference>
<dbReference type="InterPro" id="IPR042185">
    <property type="entry name" value="Serpin_sf_2"/>
</dbReference>
<dbReference type="Pfam" id="PF00079">
    <property type="entry name" value="Serpin"/>
    <property type="match status" value="1"/>
</dbReference>
<proteinExistence type="inferred from homology"/>
<dbReference type="AlphaFoldDB" id="A0A452Y0Q4"/>
<dbReference type="EnsemblPlants" id="AET1Gv20247100.2">
    <property type="protein sequence ID" value="AET1Gv20247100.2"/>
    <property type="gene ID" value="AET1Gv20247100"/>
</dbReference>
<feature type="region of interest" description="Disordered" evidence="2">
    <location>
        <begin position="1"/>
        <end position="42"/>
    </location>
</feature>
<dbReference type="InterPro" id="IPR042178">
    <property type="entry name" value="Serpin_sf_1"/>
</dbReference>
<accession>A0A452Y0Q4</accession>
<evidence type="ECO:0000256" key="2">
    <source>
        <dbReference type="SAM" id="MobiDB-lite"/>
    </source>
</evidence>
<dbReference type="SUPFAM" id="SSF56574">
    <property type="entry name" value="Serpins"/>
    <property type="match status" value="1"/>
</dbReference>
<dbReference type="GO" id="GO:0005615">
    <property type="term" value="C:extracellular space"/>
    <property type="evidence" value="ECO:0007669"/>
    <property type="project" value="InterPro"/>
</dbReference>
<organism evidence="4 5">
    <name type="scientific">Aegilops tauschii subsp. strangulata</name>
    <name type="common">Goatgrass</name>
    <dbReference type="NCBI Taxonomy" id="200361"/>
    <lineage>
        <taxon>Eukaryota</taxon>
        <taxon>Viridiplantae</taxon>
        <taxon>Streptophyta</taxon>
        <taxon>Embryophyta</taxon>
        <taxon>Tracheophyta</taxon>
        <taxon>Spermatophyta</taxon>
        <taxon>Magnoliopsida</taxon>
        <taxon>Liliopsida</taxon>
        <taxon>Poales</taxon>
        <taxon>Poaceae</taxon>
        <taxon>BOP clade</taxon>
        <taxon>Pooideae</taxon>
        <taxon>Triticodae</taxon>
        <taxon>Triticeae</taxon>
        <taxon>Triticinae</taxon>
        <taxon>Aegilops</taxon>
    </lineage>
</organism>
<evidence type="ECO:0000256" key="1">
    <source>
        <dbReference type="ARBA" id="ARBA00009500"/>
    </source>
</evidence>
<dbReference type="InterPro" id="IPR036186">
    <property type="entry name" value="Serpin_sf"/>
</dbReference>
<comment type="similarity">
    <text evidence="1">Belongs to the serpin family.</text>
</comment>
<dbReference type="GO" id="GO:0004867">
    <property type="term" value="F:serine-type endopeptidase inhibitor activity"/>
    <property type="evidence" value="ECO:0007669"/>
    <property type="project" value="InterPro"/>
</dbReference>
<dbReference type="InterPro" id="IPR023796">
    <property type="entry name" value="Serpin_dom"/>
</dbReference>
<keyword evidence="5" id="KW-1185">Reference proteome</keyword>
<evidence type="ECO:0000313" key="5">
    <source>
        <dbReference type="Proteomes" id="UP000015105"/>
    </source>
</evidence>
<evidence type="ECO:0000313" key="4">
    <source>
        <dbReference type="EnsemblPlants" id="AET1Gv20247100.2"/>
    </source>
</evidence>
<dbReference type="Gene3D" id="3.30.497.10">
    <property type="entry name" value="Antithrombin, subunit I, domain 2"/>
    <property type="match status" value="1"/>
</dbReference>
<feature type="compositionally biased region" description="Low complexity" evidence="2">
    <location>
        <begin position="1"/>
        <end position="34"/>
    </location>
</feature>
<reference evidence="5" key="1">
    <citation type="journal article" date="2014" name="Science">
        <title>Ancient hybridizations among the ancestral genomes of bread wheat.</title>
        <authorList>
            <consortium name="International Wheat Genome Sequencing Consortium,"/>
            <person name="Marcussen T."/>
            <person name="Sandve S.R."/>
            <person name="Heier L."/>
            <person name="Spannagl M."/>
            <person name="Pfeifer M."/>
            <person name="Jakobsen K.S."/>
            <person name="Wulff B.B."/>
            <person name="Steuernagel B."/>
            <person name="Mayer K.F."/>
            <person name="Olsen O.A."/>
        </authorList>
    </citation>
    <scope>NUCLEOTIDE SEQUENCE [LARGE SCALE GENOMIC DNA]</scope>
    <source>
        <strain evidence="5">cv. AL8/78</strain>
    </source>
</reference>
<evidence type="ECO:0000259" key="3">
    <source>
        <dbReference type="Pfam" id="PF00079"/>
    </source>
</evidence>
<sequence>MGATSRQRSCTSSRPCPSRAWTASRSSSSPTARRGNMNRRQRGFPTRSTMFVFLPDERDGMATMVDVITAAPGYLYSVLPTETKLVQINLPKFEVSLDWDLGSDLRRLGLTLPFSRKVGDLRGMYKKDDGRPTFLTKVAHKAIIKVNEEGTEAAAVMTALSGGGPMPDHVEFIADHPFTFIIMEERSGVIVFAGHVLDPTCK</sequence>
<dbReference type="PANTHER" id="PTHR11461:SF313">
    <property type="entry name" value="SERPIN-Z5-RELATED"/>
    <property type="match status" value="1"/>
</dbReference>
<dbReference type="Gramene" id="AET1Gv20247100.2">
    <property type="protein sequence ID" value="AET1Gv20247100.2"/>
    <property type="gene ID" value="AET1Gv20247100"/>
</dbReference>
<dbReference type="Gene3D" id="2.30.39.10">
    <property type="entry name" value="Alpha-1-antitrypsin, domain 1"/>
    <property type="match status" value="1"/>
</dbReference>
<protein>
    <recommendedName>
        <fullName evidence="3">Serpin domain-containing protein</fullName>
    </recommendedName>
</protein>